<evidence type="ECO:0000313" key="3">
    <source>
        <dbReference type="Proteomes" id="UP000240838"/>
    </source>
</evidence>
<proteinExistence type="predicted"/>
<sequence length="65" mass="7496">MLNLKSPAFLRIHMIKQLRQVLYISFSAFFADLGYQAALSLFSIYLVYLLKAPVYLYGIAEALNY</sequence>
<accession>A0A2R6ARF6</accession>
<dbReference type="EMBL" id="NEXA01000226">
    <property type="protein sequence ID" value="PSN88913.1"/>
    <property type="molecule type" value="Genomic_DNA"/>
</dbReference>
<gene>
    <name evidence="2" type="ORF">B9P99_05690</name>
</gene>
<dbReference type="Proteomes" id="UP000240838">
    <property type="component" value="Unassembled WGS sequence"/>
</dbReference>
<organism evidence="2 3">
    <name type="scientific">Candidatus Marsarchaeota G1 archaeon OSP_B</name>
    <dbReference type="NCBI Taxonomy" id="1978153"/>
    <lineage>
        <taxon>Archaea</taxon>
        <taxon>Candidatus Marsarchaeota</taxon>
        <taxon>Candidatus Marsarchaeota group 1</taxon>
    </lineage>
</organism>
<evidence type="ECO:0000256" key="1">
    <source>
        <dbReference type="SAM" id="Phobius"/>
    </source>
</evidence>
<feature type="transmembrane region" description="Helical" evidence="1">
    <location>
        <begin position="21"/>
        <end position="48"/>
    </location>
</feature>
<keyword evidence="1" id="KW-1133">Transmembrane helix</keyword>
<comment type="caution">
    <text evidence="2">The sequence shown here is derived from an EMBL/GenBank/DDBJ whole genome shotgun (WGS) entry which is preliminary data.</text>
</comment>
<dbReference type="AlphaFoldDB" id="A0A2R6ARF6"/>
<evidence type="ECO:0000313" key="2">
    <source>
        <dbReference type="EMBL" id="PSN88913.1"/>
    </source>
</evidence>
<name>A0A2R6ARF6_9ARCH</name>
<evidence type="ECO:0008006" key="4">
    <source>
        <dbReference type="Google" id="ProtNLM"/>
    </source>
</evidence>
<protein>
    <recommendedName>
        <fullName evidence="4">MFS transporter</fullName>
    </recommendedName>
</protein>
<reference evidence="2 3" key="1">
    <citation type="submission" date="2017-04" db="EMBL/GenBank/DDBJ databases">
        <title>Novel microbial lineages endemic to geothermal iron-oxide mats fill important gaps in the evolutionary history of Archaea.</title>
        <authorList>
            <person name="Jay Z.J."/>
            <person name="Beam J.P."/>
            <person name="Dlakic M."/>
            <person name="Rusch D.B."/>
            <person name="Kozubal M.A."/>
            <person name="Inskeep W.P."/>
        </authorList>
    </citation>
    <scope>NUCLEOTIDE SEQUENCE [LARGE SCALE GENOMIC DNA]</scope>
    <source>
        <strain evidence="2">OSP_B</strain>
    </source>
</reference>
<keyword evidence="1" id="KW-0812">Transmembrane</keyword>
<keyword evidence="1" id="KW-0472">Membrane</keyword>
<feature type="non-terminal residue" evidence="2">
    <location>
        <position position="65"/>
    </location>
</feature>